<dbReference type="Proteomes" id="UP000297280">
    <property type="component" value="Unassembled WGS sequence"/>
</dbReference>
<name>A0A4Z1KUH7_9HELO</name>
<gene>
    <name evidence="1" type="ORF">BPOR_0178g00120</name>
</gene>
<proteinExistence type="predicted"/>
<sequence length="84" mass="9446">METLAWSMAGDRQEADDSTGTTALVAWPFLTVKPTSERSDVRPGLNYRRRLKFVKSLLVTPSRTLRHTGRTNTETVAIVGHFIE</sequence>
<keyword evidence="2" id="KW-1185">Reference proteome</keyword>
<evidence type="ECO:0000313" key="2">
    <source>
        <dbReference type="Proteomes" id="UP000297280"/>
    </source>
</evidence>
<accession>A0A4Z1KUH7</accession>
<reference evidence="1 2" key="1">
    <citation type="submission" date="2017-12" db="EMBL/GenBank/DDBJ databases">
        <title>Comparative genomics of Botrytis spp.</title>
        <authorList>
            <person name="Valero-Jimenez C.A."/>
            <person name="Tapia P."/>
            <person name="Veloso J."/>
            <person name="Silva-Moreno E."/>
            <person name="Staats M."/>
            <person name="Valdes J.H."/>
            <person name="Van Kan J.A.L."/>
        </authorList>
    </citation>
    <scope>NUCLEOTIDE SEQUENCE [LARGE SCALE GENOMIC DNA]</scope>
    <source>
        <strain evidence="1 2">MUCL3349</strain>
    </source>
</reference>
<comment type="caution">
    <text evidence="1">The sequence shown here is derived from an EMBL/GenBank/DDBJ whole genome shotgun (WGS) entry which is preliminary data.</text>
</comment>
<protein>
    <submittedName>
        <fullName evidence="1">Uncharacterized protein</fullName>
    </submittedName>
</protein>
<evidence type="ECO:0000313" key="1">
    <source>
        <dbReference type="EMBL" id="TGO88182.1"/>
    </source>
</evidence>
<dbReference type="EMBL" id="PQXO01000178">
    <property type="protein sequence ID" value="TGO88182.1"/>
    <property type="molecule type" value="Genomic_DNA"/>
</dbReference>
<organism evidence="1 2">
    <name type="scientific">Botrytis porri</name>
    <dbReference type="NCBI Taxonomy" id="87229"/>
    <lineage>
        <taxon>Eukaryota</taxon>
        <taxon>Fungi</taxon>
        <taxon>Dikarya</taxon>
        <taxon>Ascomycota</taxon>
        <taxon>Pezizomycotina</taxon>
        <taxon>Leotiomycetes</taxon>
        <taxon>Helotiales</taxon>
        <taxon>Sclerotiniaceae</taxon>
        <taxon>Botrytis</taxon>
    </lineage>
</organism>
<dbReference type="AlphaFoldDB" id="A0A4Z1KUH7"/>